<reference evidence="1 2" key="1">
    <citation type="submission" date="2020-08" db="EMBL/GenBank/DDBJ databases">
        <title>A Genomic Blueprint of the Chicken Gut Microbiome.</title>
        <authorList>
            <person name="Gilroy R."/>
            <person name="Ravi A."/>
            <person name="Getino M."/>
            <person name="Pursley I."/>
            <person name="Horton D.L."/>
            <person name="Alikhan N.-F."/>
            <person name="Baker D."/>
            <person name="Gharbi K."/>
            <person name="Hall N."/>
            <person name="Watson M."/>
            <person name="Adriaenssens E.M."/>
            <person name="Foster-Nyarko E."/>
            <person name="Jarju S."/>
            <person name="Secka A."/>
            <person name="Antonio M."/>
            <person name="Oren A."/>
            <person name="Chaudhuri R."/>
            <person name="La Ragione R.M."/>
            <person name="Hildebrand F."/>
            <person name="Pallen M.J."/>
        </authorList>
    </citation>
    <scope>NUCLEOTIDE SEQUENCE [LARGE SCALE GENOMIC DNA]</scope>
    <source>
        <strain evidence="1 2">Sa3CUN1</strain>
    </source>
</reference>
<proteinExistence type="predicted"/>
<evidence type="ECO:0000313" key="2">
    <source>
        <dbReference type="Proteomes" id="UP000640335"/>
    </source>
</evidence>
<protein>
    <submittedName>
        <fullName evidence="1">Uncharacterized protein</fullName>
    </submittedName>
</protein>
<comment type="caution">
    <text evidence="1">The sequence shown here is derived from an EMBL/GenBank/DDBJ whole genome shotgun (WGS) entry which is preliminary data.</text>
</comment>
<dbReference type="EMBL" id="JACSQZ010000012">
    <property type="protein sequence ID" value="MBD7914521.1"/>
    <property type="molecule type" value="Genomic_DNA"/>
</dbReference>
<gene>
    <name evidence="1" type="ORF">H9660_05130</name>
</gene>
<sequence length="81" mass="9431">MDNKELEIAKEIEEIALRHNVSVERLIEEYKKAHSLATTQENEHCKNNVNDILPLEADLDNGEIYDIETGVTIRRLEDERI</sequence>
<organism evidence="1 2">
    <name type="scientific">Clostridium gallinarum</name>
    <dbReference type="NCBI Taxonomy" id="2762246"/>
    <lineage>
        <taxon>Bacteria</taxon>
        <taxon>Bacillati</taxon>
        <taxon>Bacillota</taxon>
        <taxon>Clostridia</taxon>
        <taxon>Eubacteriales</taxon>
        <taxon>Clostridiaceae</taxon>
        <taxon>Clostridium</taxon>
    </lineage>
</organism>
<dbReference type="RefSeq" id="WP_191749323.1">
    <property type="nucleotide sequence ID" value="NZ_JACSQZ010000012.1"/>
</dbReference>
<keyword evidence="2" id="KW-1185">Reference proteome</keyword>
<accession>A0ABR8Q268</accession>
<name>A0ABR8Q268_9CLOT</name>
<dbReference type="Proteomes" id="UP000640335">
    <property type="component" value="Unassembled WGS sequence"/>
</dbReference>
<evidence type="ECO:0000313" key="1">
    <source>
        <dbReference type="EMBL" id="MBD7914521.1"/>
    </source>
</evidence>